<keyword evidence="2" id="KW-0547">Nucleotide-binding</keyword>
<keyword evidence="1" id="KW-0479">Metal-binding</keyword>
<dbReference type="PANTHER" id="PTHR23264:SF19">
    <property type="entry name" value="CYTOSOLIC FE-S CLUSTER ASSEMBLY FACTOR NUBP2"/>
    <property type="match status" value="1"/>
</dbReference>
<proteinExistence type="predicted"/>
<dbReference type="InterPro" id="IPR033756">
    <property type="entry name" value="YlxH/NBP35"/>
</dbReference>
<keyword evidence="5" id="KW-0411">Iron-sulfur</keyword>
<evidence type="ECO:0000313" key="8">
    <source>
        <dbReference type="Proteomes" id="UP001552299"/>
    </source>
</evidence>
<feature type="region of interest" description="Disordered" evidence="6">
    <location>
        <begin position="1"/>
        <end position="33"/>
    </location>
</feature>
<feature type="region of interest" description="Disordered" evidence="6">
    <location>
        <begin position="87"/>
        <end position="110"/>
    </location>
</feature>
<sequence length="324" mass="34995">MTAENPSSFLRQRTATLPFSPLHGDGREPLFLPSAENRNSSLFHHSTVKAENPSSFFTSPRTVVRDNGQMDRSQVIRVIRGVWQLSPFDPSTARDPETETGEGGSGLRAVPADRAREGVREIPACGPLAGQESSEGSGNNDYQVGLLDIDTIGTSIPNMLGLQGQDINQGNLGWSPICVDSNIGVMSIGFIPLPILMRQSSGGFLKDVHWGEIDYLVVDAPHGTSDEYIQFLQATGIKGAVIFMSFCKKVEIQALGVVENMSGLRQPALDLKFQRIVTGEKGIAVEDVTEASFGRKDFDSSRGGAAKICTDLKTRSAAQVLQPF</sequence>
<organism evidence="7 8">
    <name type="scientific">Dendrobium thyrsiflorum</name>
    <name type="common">Pinecone-like raceme dendrobium</name>
    <name type="synonym">Orchid</name>
    <dbReference type="NCBI Taxonomy" id="117978"/>
    <lineage>
        <taxon>Eukaryota</taxon>
        <taxon>Viridiplantae</taxon>
        <taxon>Streptophyta</taxon>
        <taxon>Embryophyta</taxon>
        <taxon>Tracheophyta</taxon>
        <taxon>Spermatophyta</taxon>
        <taxon>Magnoliopsida</taxon>
        <taxon>Liliopsida</taxon>
        <taxon>Asparagales</taxon>
        <taxon>Orchidaceae</taxon>
        <taxon>Epidendroideae</taxon>
        <taxon>Malaxideae</taxon>
        <taxon>Dendrobiinae</taxon>
        <taxon>Dendrobium</taxon>
    </lineage>
</organism>
<accession>A0ABD0UVW6</accession>
<dbReference type="SUPFAM" id="SSF52540">
    <property type="entry name" value="P-loop containing nucleoside triphosphate hydrolases"/>
    <property type="match status" value="1"/>
</dbReference>
<dbReference type="Pfam" id="PF10609">
    <property type="entry name" value="ParA"/>
    <property type="match status" value="1"/>
</dbReference>
<dbReference type="GO" id="GO:0046872">
    <property type="term" value="F:metal ion binding"/>
    <property type="evidence" value="ECO:0007669"/>
    <property type="project" value="UniProtKB-KW"/>
</dbReference>
<dbReference type="InterPro" id="IPR027417">
    <property type="entry name" value="P-loop_NTPase"/>
</dbReference>
<dbReference type="GO" id="GO:0005524">
    <property type="term" value="F:ATP binding"/>
    <property type="evidence" value="ECO:0007669"/>
    <property type="project" value="UniProtKB-KW"/>
</dbReference>
<keyword evidence="4" id="KW-0408">Iron</keyword>
<dbReference type="GO" id="GO:0051536">
    <property type="term" value="F:iron-sulfur cluster binding"/>
    <property type="evidence" value="ECO:0007669"/>
    <property type="project" value="UniProtKB-KW"/>
</dbReference>
<gene>
    <name evidence="7" type="ORF">M5K25_014071</name>
</gene>
<protein>
    <submittedName>
        <fullName evidence="7">Uncharacterized protein</fullName>
    </submittedName>
</protein>
<keyword evidence="8" id="KW-1185">Reference proteome</keyword>
<dbReference type="PANTHER" id="PTHR23264">
    <property type="entry name" value="NUCLEOTIDE-BINDING PROTEIN NBP35 YEAST -RELATED"/>
    <property type="match status" value="1"/>
</dbReference>
<dbReference type="Gene3D" id="3.40.50.300">
    <property type="entry name" value="P-loop containing nucleotide triphosphate hydrolases"/>
    <property type="match status" value="1"/>
</dbReference>
<evidence type="ECO:0000256" key="1">
    <source>
        <dbReference type="ARBA" id="ARBA00022723"/>
    </source>
</evidence>
<dbReference type="AlphaFoldDB" id="A0ABD0UVW6"/>
<keyword evidence="3" id="KW-0067">ATP-binding</keyword>
<evidence type="ECO:0000256" key="5">
    <source>
        <dbReference type="ARBA" id="ARBA00023014"/>
    </source>
</evidence>
<dbReference type="EMBL" id="JANQDX010000011">
    <property type="protein sequence ID" value="KAL0916550.1"/>
    <property type="molecule type" value="Genomic_DNA"/>
</dbReference>
<comment type="caution">
    <text evidence="7">The sequence shown here is derived from an EMBL/GenBank/DDBJ whole genome shotgun (WGS) entry which is preliminary data.</text>
</comment>
<evidence type="ECO:0000256" key="2">
    <source>
        <dbReference type="ARBA" id="ARBA00022741"/>
    </source>
</evidence>
<feature type="compositionally biased region" description="Polar residues" evidence="6">
    <location>
        <begin position="1"/>
        <end position="17"/>
    </location>
</feature>
<evidence type="ECO:0000256" key="3">
    <source>
        <dbReference type="ARBA" id="ARBA00022840"/>
    </source>
</evidence>
<dbReference type="Proteomes" id="UP001552299">
    <property type="component" value="Unassembled WGS sequence"/>
</dbReference>
<evidence type="ECO:0000313" key="7">
    <source>
        <dbReference type="EMBL" id="KAL0916550.1"/>
    </source>
</evidence>
<evidence type="ECO:0000256" key="4">
    <source>
        <dbReference type="ARBA" id="ARBA00023004"/>
    </source>
</evidence>
<dbReference type="InterPro" id="IPR019591">
    <property type="entry name" value="Mrp/NBP35_ATP-bd"/>
</dbReference>
<reference evidence="7 8" key="1">
    <citation type="journal article" date="2024" name="Plant Biotechnol. J.">
        <title>Dendrobium thyrsiflorum genome and its molecular insights into genes involved in important horticultural traits.</title>
        <authorList>
            <person name="Chen B."/>
            <person name="Wang J.Y."/>
            <person name="Zheng P.J."/>
            <person name="Li K.L."/>
            <person name="Liang Y.M."/>
            <person name="Chen X.F."/>
            <person name="Zhang C."/>
            <person name="Zhao X."/>
            <person name="He X."/>
            <person name="Zhang G.Q."/>
            <person name="Liu Z.J."/>
            <person name="Xu Q."/>
        </authorList>
    </citation>
    <scope>NUCLEOTIDE SEQUENCE [LARGE SCALE GENOMIC DNA]</scope>
    <source>
        <strain evidence="7">GZMU011</strain>
    </source>
</reference>
<evidence type="ECO:0000256" key="6">
    <source>
        <dbReference type="SAM" id="MobiDB-lite"/>
    </source>
</evidence>
<name>A0ABD0UVW6_DENTH</name>